<name>A0AA42UAH6_ENTCL</name>
<evidence type="ECO:0000256" key="2">
    <source>
        <dbReference type="ARBA" id="ARBA00022741"/>
    </source>
</evidence>
<proteinExistence type="inferred from homology"/>
<dbReference type="GO" id="GO:0005886">
    <property type="term" value="C:plasma membrane"/>
    <property type="evidence" value="ECO:0007669"/>
    <property type="project" value="TreeGrafter"/>
</dbReference>
<dbReference type="Pfam" id="PF00437">
    <property type="entry name" value="T2SSE"/>
    <property type="match status" value="1"/>
</dbReference>
<evidence type="ECO:0000313" key="6">
    <source>
        <dbReference type="Proteomes" id="UP001161707"/>
    </source>
</evidence>
<dbReference type="PROSITE" id="PS00662">
    <property type="entry name" value="T2SP_E"/>
    <property type="match status" value="1"/>
</dbReference>
<dbReference type="PANTHER" id="PTHR30258">
    <property type="entry name" value="TYPE II SECRETION SYSTEM PROTEIN GSPE-RELATED"/>
    <property type="match status" value="1"/>
</dbReference>
<organism evidence="5 6">
    <name type="scientific">Enterobacter cloacae</name>
    <dbReference type="NCBI Taxonomy" id="550"/>
    <lineage>
        <taxon>Bacteria</taxon>
        <taxon>Pseudomonadati</taxon>
        <taxon>Pseudomonadota</taxon>
        <taxon>Gammaproteobacteria</taxon>
        <taxon>Enterobacterales</taxon>
        <taxon>Enterobacteriaceae</taxon>
        <taxon>Enterobacter</taxon>
        <taxon>Enterobacter cloacae complex</taxon>
    </lineage>
</organism>
<dbReference type="InterPro" id="IPR001482">
    <property type="entry name" value="T2SS/T4SS_dom"/>
</dbReference>
<protein>
    <submittedName>
        <fullName evidence="5">Type II secretion system protein GspE</fullName>
    </submittedName>
</protein>
<evidence type="ECO:0000256" key="1">
    <source>
        <dbReference type="ARBA" id="ARBA00006611"/>
    </source>
</evidence>
<keyword evidence="2" id="KW-0547">Nucleotide-binding</keyword>
<accession>A0AA42UAH6</accession>
<feature type="domain" description="Bacterial type II secretion system protein E" evidence="4">
    <location>
        <begin position="283"/>
        <end position="297"/>
    </location>
</feature>
<evidence type="ECO:0000259" key="4">
    <source>
        <dbReference type="PROSITE" id="PS00662"/>
    </source>
</evidence>
<sequence length="463" mass="50958">MNSDQLVTLCQRHHALLLTSDADMISIAVVGNPAAEMMEALRFATQKRIDIECWTAERMEKHRQLTAQSHLPVVLTPHNTVDILNHTLQQAINQRASDIHIEPMGDICQVRLRVDGVLCPLPPLSAAVANTLAARLKVLGQLDIAERRLPQDGQFTIELASEPVSFRIATLPCSGGEKIVLRLLHQVHQVHQALEPEKLGMSAKQLARFNEILHQPQGLILVTGPTGSGKTVTLYSALQARNTPDVNICSVEDPIEIPLAGLNQTQINPRAGLTFQSVLRALLRQDPDIIMVGEIRDSETAEIAINAAQTGHLVLSTLHTNSTTETVIRLQQMGVARWMISSALSLVIAQRLVRRLCPHCRQEASSRAELPRTVWPRPLPRWQPGGCDRCYHGFYGRVAIFEVLAIDTTLRQAIASGASIEVIEASARQAGMTSLFEQGCLAVEQGLTTLEELLRVLGMPNEY</sequence>
<dbReference type="FunFam" id="3.40.50.300:FF:000398">
    <property type="entry name" value="Type IV pilus assembly ATPase PilB"/>
    <property type="match status" value="1"/>
</dbReference>
<dbReference type="SUPFAM" id="SSF52540">
    <property type="entry name" value="P-loop containing nucleoside triphosphate hydrolases"/>
    <property type="match status" value="1"/>
</dbReference>
<dbReference type="GO" id="GO:0016887">
    <property type="term" value="F:ATP hydrolysis activity"/>
    <property type="evidence" value="ECO:0007669"/>
    <property type="project" value="TreeGrafter"/>
</dbReference>
<dbReference type="Gene3D" id="3.30.450.90">
    <property type="match status" value="1"/>
</dbReference>
<dbReference type="NCBIfam" id="NF007755">
    <property type="entry name" value="PRK10436.1"/>
    <property type="match status" value="1"/>
</dbReference>
<dbReference type="Gene3D" id="3.40.50.300">
    <property type="entry name" value="P-loop containing nucleotide triphosphate hydrolases"/>
    <property type="match status" value="1"/>
</dbReference>
<evidence type="ECO:0000256" key="3">
    <source>
        <dbReference type="ARBA" id="ARBA00022840"/>
    </source>
</evidence>
<keyword evidence="3" id="KW-0067">ATP-binding</keyword>
<comment type="similarity">
    <text evidence="1">Belongs to the GSP E family.</text>
</comment>
<reference evidence="5" key="1">
    <citation type="submission" date="2022-09" db="EMBL/GenBank/DDBJ databases">
        <title>Intensive care unit water sources are persistently colonized with multi-drug resistant bacteria and are the site of extensive horizontal gene transfer of antibiotic resistance genes.</title>
        <authorList>
            <person name="Diorio-Toth L."/>
        </authorList>
    </citation>
    <scope>NUCLEOTIDE SEQUENCE</scope>
    <source>
        <strain evidence="5">GD03711</strain>
    </source>
</reference>
<evidence type="ECO:0000313" key="5">
    <source>
        <dbReference type="EMBL" id="MDH1478852.1"/>
    </source>
</evidence>
<dbReference type="GO" id="GO:0005524">
    <property type="term" value="F:ATP binding"/>
    <property type="evidence" value="ECO:0007669"/>
    <property type="project" value="UniProtKB-KW"/>
</dbReference>
<dbReference type="Proteomes" id="UP001161707">
    <property type="component" value="Unassembled WGS sequence"/>
</dbReference>
<gene>
    <name evidence="5" type="primary">gspE</name>
    <name evidence="5" type="ORF">N5E88_04995</name>
</gene>
<dbReference type="EMBL" id="JAOCIY010000009">
    <property type="protein sequence ID" value="MDH1478852.1"/>
    <property type="molecule type" value="Genomic_DNA"/>
</dbReference>
<dbReference type="PANTHER" id="PTHR30258:SF1">
    <property type="entry name" value="PROTEIN TRANSPORT PROTEIN HOFB HOMOLOG"/>
    <property type="match status" value="1"/>
</dbReference>
<dbReference type="AlphaFoldDB" id="A0AA42UAH6"/>
<dbReference type="CDD" id="cd01129">
    <property type="entry name" value="PulE-GspE-like"/>
    <property type="match status" value="1"/>
</dbReference>
<comment type="caution">
    <text evidence="5">The sequence shown here is derived from an EMBL/GenBank/DDBJ whole genome shotgun (WGS) entry which is preliminary data.</text>
</comment>
<dbReference type="InterPro" id="IPR027417">
    <property type="entry name" value="P-loop_NTPase"/>
</dbReference>
<dbReference type="RefSeq" id="WP_213381461.1">
    <property type="nucleotide sequence ID" value="NZ_CP104836.1"/>
</dbReference>